<evidence type="ECO:0000256" key="1">
    <source>
        <dbReference type="ARBA" id="ARBA00009121"/>
    </source>
</evidence>
<dbReference type="RefSeq" id="XP_033177767.1">
    <property type="nucleotide sequence ID" value="XM_033321876.1"/>
</dbReference>
<gene>
    <name evidence="7" type="primary">LOC100743269</name>
</gene>
<dbReference type="InterPro" id="IPR017853">
    <property type="entry name" value="GH"/>
</dbReference>
<dbReference type="GO" id="GO:0005576">
    <property type="term" value="C:extracellular region"/>
    <property type="evidence" value="ECO:0007669"/>
    <property type="project" value="InterPro"/>
</dbReference>
<sequence length="2394" mass="241211">MINRTCLAVLIGLLGLACGLQCPKQKLSPGREVVCYTFVSDVDQLTEAVCKCTSLVQQGYDVRNLSVSGFEDFQKSLKKIIPTLQFVVSVDDPGKTLSTSGTVRQEITARLIGVLKEVDGVELNMTAGSKERLVHFVKGLKDELVRKSYDKRIFLVLPTKSEELAKQFDLKELTKYVDLFTVPTHYLVEDDEANHTFHPSRLIGLFDMFNADSLIDLISGLGAPKRKILVSVPASAYKFTLKDQNDNAPRASTEEMQPVTIDQKQLCDLMNNGEWTVERDEDLTAPYAFKDKMWIAFEDRISLSIKGKYVLLRDLPGLAVHNVENDFKTNCGMPLAHEVHRSFSNFKRKSRAAVLNALEDDLHQKELEYSTKVKSSDFRVVRVVDTEGHIRVVRENTQTEFTCSRQGYFVHPKSCNRFYRCVKFNQEVEDYSVFEFDCPAGLSFDERTEVCVWPGSMPEGSPCPGSSEIAPVTRIRFECPSKSGYYADPQNPRWFFACIDLGGPEIMAYEFRCPFGLIFDEQKLICEWPWLVAGYSGTGYTRSEYDGGYYGTGTTAGTGGYYTGALPHGYTGTSGGGGYTVSTGSGFSGAAGVGHGSSFGQGTKYTGSGKEKGYSGSGQGAGYTGSGVAGHGTSYDGQGAGGYSGTTGSGYSGATGAGHGTIYSGQGSGGYSGTTGSGYSGAAGAGHGTTYIGQGSGGYSGTTGSGYSGAAGAGHGTTYSGQGSGGYSGTTGREYSGAAGIGHGISSTSQEADGYSGAGVAGHGTTYSGQGSGGYSGTTGSGYSRTGGAGYGTKYTGQGFGGHSGTTVSGYSGTVGVGHGSTYSGQGSGRHSGTTGGEYAGAAEADHGTPYTGQGFTGTTGSGYSSAGATITSGHGYSGTGTSYTGSTGKAGYGGSTGTGYSRGTGTGQVSTGTGFTGAGIIEQTEKSGTTGTGYTGSTYSAAGSTDGGYSGTKKGSISGGYPGTKSGSNGGGYSGATGGTTGGYAGPGGIHGGSTGGGFAGSTAGGYTGAGTTGAHAGSTGGYAGPGGIHGGSTGGGYAGSTAGGYTGAGTTGAHAGSTGGYAGPGGIHGGSTGGGYAGSTAGGYTGAGTTGAHAGSTGGYAGPGGIHGGSTGGGYAGSTAGGYTGAGTTGAHAGSTGGYAGPGGIHGGSTGGGYAGSTAGGYTGAGTTGAHAGSTGGYAGPGGIHGGSTGGGYAGSTAGGYTGAGTTGAHAGSTGGYAGPGGIHGGSTGGGYAGSTAGGYTGAGTTGAHAGSTGGYAGPGGIHGGSTGGGYAGSTAGGYTGAGTTGAHAGSTGGYTGTSGGYGGTSIPGQTITFGTGQSRTPIFVSSGTTGAGVDHGVTSIYSQTPGPIIVEKPEKPTCLTNLCYGSSQPSGGQTLVTDDYVSSHGAISGTNVYQGTTGFPGSLNVTFGSHVPSIGGVTYHGGVTPAGGYTVTTGTGAIVTGHGIQGSIITGDSTPGTLITHGATPGAIFTGSSDQGTIISGGSHPGYTKTGLSSPGYVISGGVKTVFPGSVSSGTTVYGTPSPGVIVTGTPSPGVVVTGTPSPGTIIKGQSSPGIILTGQTAPGVSIGGSIVPGTVIGSGFTTHPGAVTPGSPFGTKIGTTPSTYVTGYKTNEYHDNGGRGTIRFNNGDVTTKYTENDIPDYRPTGGNILPDTLIPGSKGIPGVSLSSGFTKTGPTKTGFTTATLGAGGSYVISTGKTNPPPNPDHIGAKAFEGNVAGYPKSSTESSAKTYSGTFSTYGPGFSQKPSKGTGYSYPTPSIPFDTGVTKNLPISSTESGIFSGTTPTPFLKVEVHNTPKFGEAGFTSSPAVVNTYQKPSGFTRAPSPTGTPVLYTTGPLENYKTTVFEAAKVPVTISTIHPVIDTGYQTVISSTPLPVTISQDKFSIQTKPQFGFGTKTSQPGIFGDRGYVSSTTPTTVLKISSKYPSGEPQYDYGPTTPSSGSGYFTTSKNVFEHVTPSGISESPKPQTQYIPGESISPAIGVTYRKPFPLPGVTYQQEFTPASAKSYTTAPSGIGSGPGYKGSPTNIAIPRDEVGKLVTNYNRGTTKYVPSQYDVYTTGSAAGVDYYQSQTKFKQGYDSSTPSSVPRTQSPLTVTTYSGGYSKPSSGITYQTTAKSTAVGKPKVIVKWSDLHPLLLGKLGAECTCRGDPFANLRGPGSKLINSSKGKVDLSNYDESEIYVDLEKEGSYEDQDYQVTNYESSSKQPVKIYNELSKALGTTSIQVQEKPSSTYLPSVTPSVGVGGRTSSLSSHGLTANFRSGKSLSNVGSPINSIGGGKGLASTVDHSVIGPIDGSVNSPTDDSIDGPIDRSGEYEDSVSEEIIDGATNCARPGLFRHPNFCNKFYACHWDEWKKKFTLHTFNCPVHLTFDNGAGACNWPSMGPACQDNNLLV</sequence>
<dbReference type="InterPro" id="IPR029070">
    <property type="entry name" value="Chitinase_insertion_sf"/>
</dbReference>
<feature type="domain" description="Chitin-binding type-2" evidence="5">
    <location>
        <begin position="400"/>
        <end position="465"/>
    </location>
</feature>
<feature type="compositionally biased region" description="Low complexity" evidence="3">
    <location>
        <begin position="840"/>
        <end position="854"/>
    </location>
</feature>
<dbReference type="SMART" id="SM00636">
    <property type="entry name" value="Glyco_18"/>
    <property type="match status" value="1"/>
</dbReference>
<dbReference type="InterPro" id="IPR036508">
    <property type="entry name" value="Chitin-bd_dom_sf"/>
</dbReference>
<dbReference type="SMART" id="SM00494">
    <property type="entry name" value="ChtBD2"/>
    <property type="match status" value="3"/>
</dbReference>
<keyword evidence="4" id="KW-0732">Signal</keyword>
<dbReference type="InterPro" id="IPR002557">
    <property type="entry name" value="Chitin-bd_dom"/>
</dbReference>
<keyword evidence="2" id="KW-0147">Chitin-binding</keyword>
<dbReference type="PROSITE" id="PS50940">
    <property type="entry name" value="CHIT_BIND_II"/>
    <property type="match status" value="3"/>
</dbReference>
<accession>A0A6P8LGA7</accession>
<evidence type="ECO:0000256" key="3">
    <source>
        <dbReference type="SAM" id="MobiDB-lite"/>
    </source>
</evidence>
<feature type="domain" description="Chitin-binding type-2" evidence="5">
    <location>
        <begin position="476"/>
        <end position="529"/>
    </location>
</feature>
<dbReference type="InterPro" id="IPR011583">
    <property type="entry name" value="Chitinase_II/V-like_cat"/>
</dbReference>
<dbReference type="GO" id="GO:0008061">
    <property type="term" value="F:chitin binding"/>
    <property type="evidence" value="ECO:0007669"/>
    <property type="project" value="UniProtKB-KW"/>
</dbReference>
<dbReference type="InterPro" id="IPR001223">
    <property type="entry name" value="Glyco_hydro18_cat"/>
</dbReference>
<comment type="similarity">
    <text evidence="1">Belongs to the glycosyl hydrolase 18 family. Chitinase class II subfamily.</text>
</comment>
<evidence type="ECO:0000256" key="2">
    <source>
        <dbReference type="ARBA" id="ARBA00022669"/>
    </source>
</evidence>
<dbReference type="Pfam" id="PF00704">
    <property type="entry name" value="Glyco_hydro_18"/>
    <property type="match status" value="1"/>
</dbReference>
<keyword evidence="6" id="KW-1185">Reference proteome</keyword>
<dbReference type="SUPFAM" id="SSF54556">
    <property type="entry name" value="Chitinase insertion domain"/>
    <property type="match status" value="1"/>
</dbReference>
<dbReference type="Pfam" id="PF01607">
    <property type="entry name" value="CBM_14"/>
    <property type="match status" value="3"/>
</dbReference>
<evidence type="ECO:0000313" key="6">
    <source>
        <dbReference type="Proteomes" id="UP000515180"/>
    </source>
</evidence>
<dbReference type="PROSITE" id="PS51257">
    <property type="entry name" value="PROKAR_LIPOPROTEIN"/>
    <property type="match status" value="1"/>
</dbReference>
<dbReference type="SUPFAM" id="SSF57625">
    <property type="entry name" value="Invertebrate chitin-binding proteins"/>
    <property type="match status" value="3"/>
</dbReference>
<feature type="signal peptide" evidence="4">
    <location>
        <begin position="1"/>
        <end position="19"/>
    </location>
</feature>
<reference evidence="7" key="1">
    <citation type="submission" date="2025-08" db="UniProtKB">
        <authorList>
            <consortium name="RefSeq"/>
        </authorList>
    </citation>
    <scope>IDENTIFICATION</scope>
</reference>
<dbReference type="Proteomes" id="UP000515180">
    <property type="component" value="Unplaced"/>
</dbReference>
<evidence type="ECO:0000259" key="5">
    <source>
        <dbReference type="PROSITE" id="PS50940"/>
    </source>
</evidence>
<dbReference type="Gene3D" id="3.10.50.10">
    <property type="match status" value="1"/>
</dbReference>
<feature type="region of interest" description="Disordered" evidence="3">
    <location>
        <begin position="823"/>
        <end position="856"/>
    </location>
</feature>
<feature type="compositionally biased region" description="Gly residues" evidence="3">
    <location>
        <begin position="826"/>
        <end position="839"/>
    </location>
</feature>
<feature type="chain" id="PRO_5027842522" evidence="4">
    <location>
        <begin position="20"/>
        <end position="2394"/>
    </location>
</feature>
<dbReference type="Gene3D" id="2.170.140.10">
    <property type="entry name" value="Chitin binding domain"/>
    <property type="match status" value="3"/>
</dbReference>
<dbReference type="GeneID" id="100743269"/>
<feature type="domain" description="Chitin-binding type-2" evidence="5">
    <location>
        <begin position="2328"/>
        <end position="2389"/>
    </location>
</feature>
<evidence type="ECO:0000256" key="4">
    <source>
        <dbReference type="SAM" id="SignalP"/>
    </source>
</evidence>
<evidence type="ECO:0000313" key="7">
    <source>
        <dbReference type="RefSeq" id="XP_033177767.1"/>
    </source>
</evidence>
<proteinExistence type="inferred from homology"/>
<organism evidence="6 7">
    <name type="scientific">Bombus impatiens</name>
    <name type="common">Bumblebee</name>
    <dbReference type="NCBI Taxonomy" id="132113"/>
    <lineage>
        <taxon>Eukaryota</taxon>
        <taxon>Metazoa</taxon>
        <taxon>Ecdysozoa</taxon>
        <taxon>Arthropoda</taxon>
        <taxon>Hexapoda</taxon>
        <taxon>Insecta</taxon>
        <taxon>Pterygota</taxon>
        <taxon>Neoptera</taxon>
        <taxon>Endopterygota</taxon>
        <taxon>Hymenoptera</taxon>
        <taxon>Apocrita</taxon>
        <taxon>Aculeata</taxon>
        <taxon>Apoidea</taxon>
        <taxon>Anthophila</taxon>
        <taxon>Apidae</taxon>
        <taxon>Bombus</taxon>
        <taxon>Pyrobombus</taxon>
    </lineage>
</organism>
<protein>
    <submittedName>
        <fullName evidence="7">Mucin-19-like isoform X3</fullName>
    </submittedName>
</protein>
<dbReference type="Gene3D" id="3.20.20.80">
    <property type="entry name" value="Glycosidases"/>
    <property type="match status" value="1"/>
</dbReference>
<dbReference type="GO" id="GO:0005975">
    <property type="term" value="P:carbohydrate metabolic process"/>
    <property type="evidence" value="ECO:0007669"/>
    <property type="project" value="InterPro"/>
</dbReference>
<name>A0A6P8LGA7_BOMIM</name>
<dbReference type="SUPFAM" id="SSF51445">
    <property type="entry name" value="(Trans)glycosidases"/>
    <property type="match status" value="1"/>
</dbReference>